<evidence type="ECO:0000313" key="10">
    <source>
        <dbReference type="RefSeq" id="XP_018320861.1"/>
    </source>
</evidence>
<dbReference type="InterPro" id="IPR049899">
    <property type="entry name" value="Znf_C2HC_C3H"/>
</dbReference>
<keyword evidence="2" id="KW-0479">Metal-binding</keyword>
<gene>
    <name evidence="10" type="primary">LOC108733989</name>
</gene>
<dbReference type="GeneID" id="108733989"/>
<dbReference type="PANTHER" id="PTHR14649">
    <property type="entry name" value="ZINC FINGER C2HC DOMAIN-CONTAINING PROTEIN 1C"/>
    <property type="match status" value="1"/>
</dbReference>
<feature type="compositionally biased region" description="Basic and acidic residues" evidence="7">
    <location>
        <begin position="257"/>
        <end position="271"/>
    </location>
</feature>
<dbReference type="OrthoDB" id="10255185at2759"/>
<dbReference type="RefSeq" id="XP_018320861.1">
    <property type="nucleotide sequence ID" value="XM_018465359.1"/>
</dbReference>
<dbReference type="InParanoid" id="A0A1W4WA40"/>
<feature type="compositionally biased region" description="Polar residues" evidence="7">
    <location>
        <begin position="71"/>
        <end position="94"/>
    </location>
</feature>
<dbReference type="GO" id="GO:0008270">
    <property type="term" value="F:zinc ion binding"/>
    <property type="evidence" value="ECO:0007669"/>
    <property type="project" value="UniProtKB-KW"/>
</dbReference>
<keyword evidence="3 6" id="KW-0863">Zinc-finger</keyword>
<keyword evidence="4" id="KW-0862">Zinc</keyword>
<feature type="domain" description="C2HC/C3H-type" evidence="8">
    <location>
        <begin position="376"/>
        <end position="405"/>
    </location>
</feature>
<dbReference type="InterPro" id="IPR026104">
    <property type="entry name" value="ZNF_C2HC_dom_1C"/>
</dbReference>
<dbReference type="PROSITE" id="PS52027">
    <property type="entry name" value="ZF_C2HC_C3H"/>
    <property type="match status" value="2"/>
</dbReference>
<dbReference type="Pfam" id="PF13913">
    <property type="entry name" value="zf-C2HC_2"/>
    <property type="match status" value="2"/>
</dbReference>
<keyword evidence="9" id="KW-1185">Reference proteome</keyword>
<reference evidence="10" key="1">
    <citation type="submission" date="2025-08" db="UniProtKB">
        <authorList>
            <consortium name="RefSeq"/>
        </authorList>
    </citation>
    <scope>IDENTIFICATION</scope>
    <source>
        <tissue evidence="10">Entire body</tissue>
    </source>
</reference>
<evidence type="ECO:0000256" key="1">
    <source>
        <dbReference type="ARBA" id="ARBA00010843"/>
    </source>
</evidence>
<sequence length="533" mass="59840">MKKNNNKAFKVLDEVTFKKANAPWVKNASDDFPEKSKARFQEKQMQQKEEKLLRLLENQQQRTMERINRGSPVNTTNESHKTSYMVSHNSSTATKGKVRQMFDERRQKAGIDRNHPLEPLKTSKSTSLNGFVKSPVRNDSKMERNNNSGVLRTTIRTTVQNKIFKSRNGKPVVNEKKVFRSLYTNNNGKEAIQEECYVENNNSIDKSLASRMNSIQIGDGLENQELPNVRLDLYDDKGDIYSKGNEMNHFEKNGIAIHKPDPVAPKKESKPIVRTTQTRIQKSPGGSSFNQNPTTLRSLSGTTTPVKQLSSHSNSNRNLTSNTLTSPTVSPSGSNKTSATSMSQPKVKSANNNKAPSTARPSAKPRQPPSAVVRDDLEQCKYCGRRFVVDRLQLHEEICARAGKKQRKTYDSTKHRVQGTELEQFVRKKKPGKGANKILPEANWRKRHEEFIATIRAAKVTQAHLAKGGKLSDLPPPPPSYNPDYVQCPHCGRRFNQAAAERHIPKCATYEFNKPKPKAPSKSSASTKSGGSY</sequence>
<keyword evidence="5" id="KW-0175">Coiled coil</keyword>
<dbReference type="FunCoup" id="A0A1W4WA40">
    <property type="interactions" value="9"/>
</dbReference>
<evidence type="ECO:0000256" key="7">
    <source>
        <dbReference type="SAM" id="MobiDB-lite"/>
    </source>
</evidence>
<dbReference type="KEGG" id="apln:108733989"/>
<evidence type="ECO:0000256" key="3">
    <source>
        <dbReference type="ARBA" id="ARBA00022771"/>
    </source>
</evidence>
<feature type="compositionally biased region" description="Polar residues" evidence="7">
    <location>
        <begin position="274"/>
        <end position="308"/>
    </location>
</feature>
<feature type="domain" description="C2HC/C3H-type" evidence="8">
    <location>
        <begin position="484"/>
        <end position="513"/>
    </location>
</feature>
<name>A0A1W4WA40_AGRPL</name>
<feature type="region of interest" description="Disordered" evidence="7">
    <location>
        <begin position="69"/>
        <end position="96"/>
    </location>
</feature>
<evidence type="ECO:0000256" key="2">
    <source>
        <dbReference type="ARBA" id="ARBA00022723"/>
    </source>
</evidence>
<evidence type="ECO:0000256" key="5">
    <source>
        <dbReference type="ARBA" id="ARBA00023054"/>
    </source>
</evidence>
<dbReference type="PANTHER" id="PTHR14649:SF1">
    <property type="entry name" value="ZINC FINGER C2HC DOMAIN-CONTAINING PROTEIN 1C"/>
    <property type="match status" value="1"/>
</dbReference>
<dbReference type="Proteomes" id="UP000192223">
    <property type="component" value="Unplaced"/>
</dbReference>
<evidence type="ECO:0000256" key="6">
    <source>
        <dbReference type="PROSITE-ProRule" id="PRU01371"/>
    </source>
</evidence>
<protein>
    <submittedName>
        <fullName evidence="10">Zinc finger C2HC domain-containing protein 1C isoform X1</fullName>
    </submittedName>
</protein>
<accession>A0A1W4WA40</accession>
<proteinExistence type="inferred from homology"/>
<feature type="compositionally biased region" description="Polar residues" evidence="7">
    <location>
        <begin position="333"/>
        <end position="360"/>
    </location>
</feature>
<feature type="region of interest" description="Disordered" evidence="7">
    <location>
        <begin position="510"/>
        <end position="533"/>
    </location>
</feature>
<evidence type="ECO:0000259" key="8">
    <source>
        <dbReference type="PROSITE" id="PS52027"/>
    </source>
</evidence>
<feature type="compositionally biased region" description="Low complexity" evidence="7">
    <location>
        <begin position="520"/>
        <end position="533"/>
    </location>
</feature>
<dbReference type="Gene3D" id="3.30.160.60">
    <property type="entry name" value="Classic Zinc Finger"/>
    <property type="match status" value="2"/>
</dbReference>
<feature type="region of interest" description="Disordered" evidence="7">
    <location>
        <begin position="114"/>
        <end position="145"/>
    </location>
</feature>
<organism evidence="9 10">
    <name type="scientific">Agrilus planipennis</name>
    <name type="common">Emerald ash borer</name>
    <name type="synonym">Agrilus marcopoli</name>
    <dbReference type="NCBI Taxonomy" id="224129"/>
    <lineage>
        <taxon>Eukaryota</taxon>
        <taxon>Metazoa</taxon>
        <taxon>Ecdysozoa</taxon>
        <taxon>Arthropoda</taxon>
        <taxon>Hexapoda</taxon>
        <taxon>Insecta</taxon>
        <taxon>Pterygota</taxon>
        <taxon>Neoptera</taxon>
        <taxon>Endopterygota</taxon>
        <taxon>Coleoptera</taxon>
        <taxon>Polyphaga</taxon>
        <taxon>Elateriformia</taxon>
        <taxon>Buprestoidea</taxon>
        <taxon>Buprestidae</taxon>
        <taxon>Agrilinae</taxon>
        <taxon>Agrilus</taxon>
    </lineage>
</organism>
<feature type="region of interest" description="Disordered" evidence="7">
    <location>
        <begin position="257"/>
        <end position="373"/>
    </location>
</feature>
<evidence type="ECO:0000256" key="4">
    <source>
        <dbReference type="ARBA" id="ARBA00022833"/>
    </source>
</evidence>
<feature type="compositionally biased region" description="Low complexity" evidence="7">
    <location>
        <begin position="309"/>
        <end position="332"/>
    </location>
</feature>
<evidence type="ECO:0000313" key="9">
    <source>
        <dbReference type="Proteomes" id="UP000192223"/>
    </source>
</evidence>
<comment type="similarity">
    <text evidence="1">Belongs to the ZC2HC1 family.</text>
</comment>
<dbReference type="AlphaFoldDB" id="A0A1W4WA40"/>